<dbReference type="GO" id="GO:0010212">
    <property type="term" value="P:response to ionizing radiation"/>
    <property type="evidence" value="ECO:0007669"/>
    <property type="project" value="TreeGrafter"/>
</dbReference>
<reference evidence="2 3" key="1">
    <citation type="submission" date="2018-07" db="EMBL/GenBank/DDBJ databases">
        <title>Genome sequences of Haloplanus salinus JCM 18368T.</title>
        <authorList>
            <person name="Kim Y.B."/>
            <person name="Roh S.W."/>
        </authorList>
    </citation>
    <scope>NUCLEOTIDE SEQUENCE [LARGE SCALE GENOMIC DNA]</scope>
    <source>
        <strain evidence="2 3">JCM 18368</strain>
    </source>
</reference>
<dbReference type="InterPro" id="IPR012340">
    <property type="entry name" value="NA-bd_OB-fold"/>
</dbReference>
<dbReference type="EMBL" id="QPHM01000004">
    <property type="protein sequence ID" value="RCU43770.1"/>
    <property type="molecule type" value="Genomic_DNA"/>
</dbReference>
<comment type="caution">
    <text evidence="2">The sequence shown here is derived from an EMBL/GenBank/DDBJ whole genome shotgun (WGS) entry which is preliminary data.</text>
</comment>
<keyword evidence="3" id="KW-1185">Reference proteome</keyword>
<dbReference type="GO" id="GO:0003677">
    <property type="term" value="F:DNA binding"/>
    <property type="evidence" value="ECO:0007669"/>
    <property type="project" value="UniProtKB-KW"/>
</dbReference>
<dbReference type="Gene3D" id="2.40.50.140">
    <property type="entry name" value="Nucleic acid-binding proteins"/>
    <property type="match status" value="1"/>
</dbReference>
<dbReference type="GeneID" id="84777653"/>
<dbReference type="PANTHER" id="PTHR13356:SF8">
    <property type="entry name" value="REPLICATION PROTEIN A"/>
    <property type="match status" value="1"/>
</dbReference>
<evidence type="ECO:0000313" key="2">
    <source>
        <dbReference type="EMBL" id="RCU43770.1"/>
    </source>
</evidence>
<dbReference type="Proteomes" id="UP000252189">
    <property type="component" value="Unassembled WGS sequence"/>
</dbReference>
<dbReference type="OrthoDB" id="335252at2157"/>
<evidence type="ECO:0000313" key="3">
    <source>
        <dbReference type="Proteomes" id="UP000252189"/>
    </source>
</evidence>
<keyword evidence="1" id="KW-0238">DNA-binding</keyword>
<dbReference type="CDD" id="cd04491">
    <property type="entry name" value="SoSSB_OBF"/>
    <property type="match status" value="1"/>
</dbReference>
<sequence length="316" mass="34796">MSSNTKSAELAVTVSDTDLSEATTGILEQFPDDLDGDLPSVEEVASRLEKMTNQYKVPLDEARRAAVSHYRDVFGLEYDDLEFPGQSAGDVTLASINQHEQWVDVTVKIVELWDPTHDSIDQVGLIGDESGRLKFTKWTKAELPTLEEGSVYKLSNVITSEYQGRYSINLNSRSNIEPVDGDIDVRADIEDVQLSVPMVAIQSGSGLIKRCPDGDCTRVLQNGRCAEHGDVEGEFDLRIKAVFDDGETVQYAIFDREATEAIAGITLNEAIEQAMDALDTSVVEDALIDALVGRYYRVEGSIVGRYLLVNEAEQHG</sequence>
<protein>
    <submittedName>
        <fullName evidence="2">Replication factor A</fullName>
    </submittedName>
</protein>
<evidence type="ECO:0000256" key="1">
    <source>
        <dbReference type="ARBA" id="ARBA00023125"/>
    </source>
</evidence>
<accession>A0A368N0R9</accession>
<dbReference type="PANTHER" id="PTHR13356">
    <property type="entry name" value="OB FOLD NUCLEIC ACID BINDING PROTEIN-RELATED"/>
    <property type="match status" value="1"/>
</dbReference>
<name>A0A368N0R9_9EURY</name>
<dbReference type="GO" id="GO:0000724">
    <property type="term" value="P:double-strand break repair via homologous recombination"/>
    <property type="evidence" value="ECO:0007669"/>
    <property type="project" value="TreeGrafter"/>
</dbReference>
<dbReference type="InterPro" id="IPR051231">
    <property type="entry name" value="SOSS-B"/>
</dbReference>
<gene>
    <name evidence="2" type="ORF">DU504_17795</name>
</gene>
<organism evidence="2 3">
    <name type="scientific">Haloplanus salinus</name>
    <dbReference type="NCBI Taxonomy" id="1126245"/>
    <lineage>
        <taxon>Archaea</taxon>
        <taxon>Methanobacteriati</taxon>
        <taxon>Methanobacteriota</taxon>
        <taxon>Stenosarchaea group</taxon>
        <taxon>Halobacteria</taxon>
        <taxon>Halobacteriales</taxon>
        <taxon>Haloferacaceae</taxon>
        <taxon>Haloplanus</taxon>
    </lineage>
</organism>
<dbReference type="NCBIfam" id="NF005553">
    <property type="entry name" value="PRK07217.1"/>
    <property type="match status" value="1"/>
</dbReference>
<dbReference type="RefSeq" id="WP_114450797.1">
    <property type="nucleotide sequence ID" value="NZ_QPHM01000004.1"/>
</dbReference>
<dbReference type="AlphaFoldDB" id="A0A368N0R9"/>
<dbReference type="FunFam" id="2.40.50.140:FF:000301">
    <property type="entry name" value="Replication protein A"/>
    <property type="match status" value="1"/>
</dbReference>
<dbReference type="SUPFAM" id="SSF50249">
    <property type="entry name" value="Nucleic acid-binding proteins"/>
    <property type="match status" value="2"/>
</dbReference>
<proteinExistence type="predicted"/>